<keyword evidence="8" id="KW-0443">Lipid metabolism</keyword>
<dbReference type="InterPro" id="IPR017568">
    <property type="entry name" value="3-oxoacyl-ACP_synth-2"/>
</dbReference>
<dbReference type="PROSITE" id="PS52004">
    <property type="entry name" value="KS3_2"/>
    <property type="match status" value="1"/>
</dbReference>
<dbReference type="EC" id="2.3.1.179" evidence="3 11"/>
<dbReference type="STRING" id="311333.SAMN05421664_1381"/>
<keyword evidence="9 11" id="KW-0275">Fatty acid biosynthesis</keyword>
<dbReference type="CDD" id="cd00834">
    <property type="entry name" value="KAS_I_II"/>
    <property type="match status" value="1"/>
</dbReference>
<keyword evidence="7" id="KW-0276">Fatty acid metabolism</keyword>
<evidence type="ECO:0000256" key="8">
    <source>
        <dbReference type="ARBA" id="ARBA00023098"/>
    </source>
</evidence>
<dbReference type="InterPro" id="IPR016039">
    <property type="entry name" value="Thiolase-like"/>
</dbReference>
<dbReference type="OrthoDB" id="9808669at2"/>
<dbReference type="PANTHER" id="PTHR11712">
    <property type="entry name" value="POLYKETIDE SYNTHASE-RELATED"/>
    <property type="match status" value="1"/>
</dbReference>
<comment type="similarity">
    <text evidence="2 11 13">Belongs to the thiolase-like superfamily. Beta-ketoacyl-ACP synthases family.</text>
</comment>
<dbReference type="InterPro" id="IPR014030">
    <property type="entry name" value="Ketoacyl_synth_N"/>
</dbReference>
<evidence type="ECO:0000259" key="14">
    <source>
        <dbReference type="PROSITE" id="PS52004"/>
    </source>
</evidence>
<evidence type="ECO:0000256" key="13">
    <source>
        <dbReference type="RuleBase" id="RU003694"/>
    </source>
</evidence>
<proteinExistence type="inferred from homology"/>
<feature type="domain" description="Ketosynthase family 3 (KS3)" evidence="14">
    <location>
        <begin position="1"/>
        <end position="411"/>
    </location>
</feature>
<dbReference type="Proteomes" id="UP000199627">
    <property type="component" value="Unassembled WGS sequence"/>
</dbReference>
<evidence type="ECO:0000313" key="16">
    <source>
        <dbReference type="Proteomes" id="UP000199627"/>
    </source>
</evidence>
<dbReference type="AlphaFoldDB" id="A0A1H1AFG5"/>
<dbReference type="EMBL" id="FNKL01000002">
    <property type="protein sequence ID" value="SDQ37916.1"/>
    <property type="molecule type" value="Genomic_DNA"/>
</dbReference>
<evidence type="ECO:0000256" key="12">
    <source>
        <dbReference type="PIRSR" id="PIRSR000447-1"/>
    </source>
</evidence>
<reference evidence="16" key="1">
    <citation type="submission" date="2016-10" db="EMBL/GenBank/DDBJ databases">
        <authorList>
            <person name="Varghese N."/>
            <person name="Submissions S."/>
        </authorList>
    </citation>
    <scope>NUCLEOTIDE SEQUENCE [LARGE SCALE GENOMIC DNA]</scope>
    <source>
        <strain evidence="16">DSM 17072</strain>
    </source>
</reference>
<organism evidence="15 16">
    <name type="scientific">Chryseobacterium soldanellicola</name>
    <dbReference type="NCBI Taxonomy" id="311333"/>
    <lineage>
        <taxon>Bacteria</taxon>
        <taxon>Pseudomonadati</taxon>
        <taxon>Bacteroidota</taxon>
        <taxon>Flavobacteriia</taxon>
        <taxon>Flavobacteriales</taxon>
        <taxon>Weeksellaceae</taxon>
        <taxon>Chryseobacterium group</taxon>
        <taxon>Chryseobacterium</taxon>
    </lineage>
</organism>
<dbReference type="GO" id="GO:0005829">
    <property type="term" value="C:cytosol"/>
    <property type="evidence" value="ECO:0007669"/>
    <property type="project" value="TreeGrafter"/>
</dbReference>
<dbReference type="InterPro" id="IPR014031">
    <property type="entry name" value="Ketoacyl_synth_C"/>
</dbReference>
<dbReference type="Pfam" id="PF02801">
    <property type="entry name" value="Ketoacyl-synt_C"/>
    <property type="match status" value="1"/>
</dbReference>
<evidence type="ECO:0000256" key="10">
    <source>
        <dbReference type="ARBA" id="ARBA00023315"/>
    </source>
</evidence>
<comment type="catalytic activity">
    <reaction evidence="11">
        <text>a fatty acyl-[ACP] + malonyl-[ACP] + H(+) = a 3-oxoacyl-[ACP] + holo-[ACP] + CO2</text>
        <dbReference type="Rhea" id="RHEA:22836"/>
        <dbReference type="Rhea" id="RHEA-COMP:9623"/>
        <dbReference type="Rhea" id="RHEA-COMP:9685"/>
        <dbReference type="Rhea" id="RHEA-COMP:9916"/>
        <dbReference type="Rhea" id="RHEA-COMP:14125"/>
        <dbReference type="ChEBI" id="CHEBI:15378"/>
        <dbReference type="ChEBI" id="CHEBI:16526"/>
        <dbReference type="ChEBI" id="CHEBI:64479"/>
        <dbReference type="ChEBI" id="CHEBI:78449"/>
        <dbReference type="ChEBI" id="CHEBI:78776"/>
        <dbReference type="ChEBI" id="CHEBI:138651"/>
    </reaction>
</comment>
<dbReference type="GO" id="GO:0030497">
    <property type="term" value="P:fatty acid elongation"/>
    <property type="evidence" value="ECO:0007669"/>
    <property type="project" value="UniProtKB-ARBA"/>
</dbReference>
<keyword evidence="10 11" id="KW-0012">Acyltransferase</keyword>
<dbReference type="PANTHER" id="PTHR11712:SF336">
    <property type="entry name" value="3-OXOACYL-[ACYL-CARRIER-PROTEIN] SYNTHASE, MITOCHONDRIAL"/>
    <property type="match status" value="1"/>
</dbReference>
<dbReference type="SMART" id="SM00825">
    <property type="entry name" value="PKS_KS"/>
    <property type="match status" value="1"/>
</dbReference>
<comment type="catalytic activity">
    <reaction evidence="11">
        <text>(9Z)-hexadecenoyl-[ACP] + malonyl-[ACP] + H(+) = 3-oxo-(11Z)-octadecenoyl-[ACP] + holo-[ACP] + CO2</text>
        <dbReference type="Rhea" id="RHEA:55040"/>
        <dbReference type="Rhea" id="RHEA-COMP:9623"/>
        <dbReference type="Rhea" id="RHEA-COMP:9685"/>
        <dbReference type="Rhea" id="RHEA-COMP:10800"/>
        <dbReference type="Rhea" id="RHEA-COMP:14074"/>
        <dbReference type="ChEBI" id="CHEBI:15378"/>
        <dbReference type="ChEBI" id="CHEBI:16526"/>
        <dbReference type="ChEBI" id="CHEBI:64479"/>
        <dbReference type="ChEBI" id="CHEBI:78449"/>
        <dbReference type="ChEBI" id="CHEBI:83989"/>
        <dbReference type="ChEBI" id="CHEBI:138538"/>
        <dbReference type="EC" id="2.3.1.179"/>
    </reaction>
</comment>
<dbReference type="FunFam" id="3.40.47.10:FF:000018">
    <property type="entry name" value="3-oxoacyl-[acyl-carrier-protein] synthase 2"/>
    <property type="match status" value="1"/>
</dbReference>
<dbReference type="Pfam" id="PF00109">
    <property type="entry name" value="ketoacyl-synt"/>
    <property type="match status" value="1"/>
</dbReference>
<evidence type="ECO:0000256" key="1">
    <source>
        <dbReference type="ARBA" id="ARBA00005194"/>
    </source>
</evidence>
<evidence type="ECO:0000313" key="15">
    <source>
        <dbReference type="EMBL" id="SDQ37916.1"/>
    </source>
</evidence>
<gene>
    <name evidence="15" type="ORF">SAMN05421664_1381</name>
</gene>
<evidence type="ECO:0000256" key="3">
    <source>
        <dbReference type="ARBA" id="ARBA00012356"/>
    </source>
</evidence>
<protein>
    <recommendedName>
        <fullName evidence="4 11">3-oxoacyl-[acyl-carrier-protein] synthase 2</fullName>
        <ecNumber evidence="3 11">2.3.1.179</ecNumber>
    </recommendedName>
</protein>
<keyword evidence="16" id="KW-1185">Reference proteome</keyword>
<dbReference type="NCBIfam" id="TIGR03150">
    <property type="entry name" value="fabF"/>
    <property type="match status" value="1"/>
</dbReference>
<dbReference type="InterPro" id="IPR020841">
    <property type="entry name" value="PKS_Beta-ketoAc_synthase_dom"/>
</dbReference>
<comment type="pathway">
    <text evidence="1 11">Lipid metabolism; fatty acid biosynthesis.</text>
</comment>
<evidence type="ECO:0000256" key="7">
    <source>
        <dbReference type="ARBA" id="ARBA00022832"/>
    </source>
</evidence>
<name>A0A1H1AFG5_9FLAO</name>
<evidence type="ECO:0000256" key="5">
    <source>
        <dbReference type="ARBA" id="ARBA00022516"/>
    </source>
</evidence>
<dbReference type="UniPathway" id="UPA00094"/>
<evidence type="ECO:0000256" key="2">
    <source>
        <dbReference type="ARBA" id="ARBA00008467"/>
    </source>
</evidence>
<evidence type="ECO:0000256" key="11">
    <source>
        <dbReference type="PIRNR" id="PIRNR000447"/>
    </source>
</evidence>
<dbReference type="NCBIfam" id="NF005589">
    <property type="entry name" value="PRK07314.1"/>
    <property type="match status" value="1"/>
</dbReference>
<comment type="function">
    <text evidence="11">Involved in the type II fatty acid elongation cycle. Catalyzes the elongation of a wide range of acyl-ACP by the addition of two carbons from malonyl-ACP to an acyl acceptor. Can efficiently catalyze the conversion of palmitoleoyl-ACP (cis-hexadec-9-enoyl-ACP) to cis-vaccenoyl-ACP (cis-octadec-11-enoyl-ACP), an essential step in the thermal regulation of fatty acid composition.</text>
</comment>
<evidence type="ECO:0000256" key="4">
    <source>
        <dbReference type="ARBA" id="ARBA00014657"/>
    </source>
</evidence>
<dbReference type="RefSeq" id="WP_089754964.1">
    <property type="nucleotide sequence ID" value="NZ_FNKL01000002.1"/>
</dbReference>
<feature type="active site" description="For beta-ketoacyl synthase activity" evidence="12">
    <location>
        <position position="163"/>
    </location>
</feature>
<evidence type="ECO:0000256" key="6">
    <source>
        <dbReference type="ARBA" id="ARBA00022679"/>
    </source>
</evidence>
<keyword evidence="6 11" id="KW-0808">Transferase</keyword>
<dbReference type="InterPro" id="IPR000794">
    <property type="entry name" value="Beta-ketoacyl_synthase"/>
</dbReference>
<dbReference type="GO" id="GO:0004315">
    <property type="term" value="F:3-oxoacyl-[acyl-carrier-protein] synthase activity"/>
    <property type="evidence" value="ECO:0007669"/>
    <property type="project" value="UniProtKB-UniRule"/>
</dbReference>
<dbReference type="PROSITE" id="PS00606">
    <property type="entry name" value="KS3_1"/>
    <property type="match status" value="1"/>
</dbReference>
<dbReference type="FunFam" id="3.40.47.10:FF:000029">
    <property type="entry name" value="3-oxoacyl-[acyl-carrier-protein] synthase 1"/>
    <property type="match status" value="1"/>
</dbReference>
<dbReference type="PIRSF" id="PIRSF000447">
    <property type="entry name" value="KAS_II"/>
    <property type="match status" value="1"/>
</dbReference>
<sequence length="413" mass="44191">MKRVVITGLGAVTPLGNNVEDFWENSINGKSGAGLITQFNAEKFKVRFACEVKNWDPKVYLTHTEIKRSDLFTQYALYSSAEAIQDSGLELENMDPFDTGVIWGTGQGGMLTFENEVTEFAKGDGTPRFNPFFVPKFIANMASGMISMKYGLQGINYTTVSACATGNTALMDAFNYIRLGKAKVIISGGSEAAVTPASVGGFSVMKAMSTRNDDFATASRPYDIDRDGFVIGEGAGALVLEEYEHAKARGAKIYAELVGAAMTADAYHMTAPHPEGVGAIKAMQLALEEAGVNTDDIDYINPHATSTPLGDLVELKAINKLFKGSKNLDISATKSMTGHLLGAAGAAEAILSIKAIQNGIIPPTINLHTIDHNIPNDINIVFGEAKEKDITYALSNAFGFGGHNATLIFKKFS</sequence>
<dbReference type="SUPFAM" id="SSF53901">
    <property type="entry name" value="Thiolase-like"/>
    <property type="match status" value="2"/>
</dbReference>
<evidence type="ECO:0000256" key="9">
    <source>
        <dbReference type="ARBA" id="ARBA00023160"/>
    </source>
</evidence>
<keyword evidence="5 11" id="KW-0444">Lipid biosynthesis</keyword>
<accession>A0A1H1AFG5</accession>
<dbReference type="Gene3D" id="3.40.47.10">
    <property type="match status" value="1"/>
</dbReference>
<dbReference type="InterPro" id="IPR018201">
    <property type="entry name" value="Ketoacyl_synth_AS"/>
</dbReference>